<dbReference type="Proteomes" id="UP000269412">
    <property type="component" value="Unassembled WGS sequence"/>
</dbReference>
<protein>
    <recommendedName>
        <fullName evidence="4">DUF5343 domain-containing protein</fullName>
    </recommendedName>
</protein>
<keyword evidence="3" id="KW-1185">Reference proteome</keyword>
<dbReference type="AlphaFoldDB" id="A0A495EQ28"/>
<evidence type="ECO:0000256" key="1">
    <source>
        <dbReference type="SAM" id="MobiDB-lite"/>
    </source>
</evidence>
<reference evidence="2 3" key="1">
    <citation type="submission" date="2018-10" db="EMBL/GenBank/DDBJ databases">
        <title>Genomic Encyclopedia of Archaeal and Bacterial Type Strains, Phase II (KMG-II): from individual species to whole genera.</title>
        <authorList>
            <person name="Goeker M."/>
        </authorList>
    </citation>
    <scope>NUCLEOTIDE SEQUENCE [LARGE SCALE GENOMIC DNA]</scope>
    <source>
        <strain evidence="2 3">DSM 25230</strain>
    </source>
</reference>
<dbReference type="InterPro" id="IPR035235">
    <property type="entry name" value="DUF5343"/>
</dbReference>
<feature type="region of interest" description="Disordered" evidence="1">
    <location>
        <begin position="150"/>
        <end position="169"/>
    </location>
</feature>
<sequence length="211" mass="23823">MSKTLPPYMTSPGTLPKILNKICDASVPETFNYDFLGTKLGFKGGNQKSFVSWAKKVGFLTTDGKPTQIYKNFRNPAFRKAAMANALKHGYSEIFTRNEYAHELSRKDFTKLISEITGSPHDNSTVKNIVSSFFNSKEFADFEVKTITKESKEETKTTKSPTPKNIENSQQIQKKFDLGLNYTINLVLPKTDDPAIFDAIFKSLKENLLNE</sequence>
<comment type="caution">
    <text evidence="2">The sequence shown here is derived from an EMBL/GenBank/DDBJ whole genome shotgun (WGS) entry which is preliminary data.</text>
</comment>
<evidence type="ECO:0000313" key="3">
    <source>
        <dbReference type="Proteomes" id="UP000269412"/>
    </source>
</evidence>
<proteinExistence type="predicted"/>
<evidence type="ECO:0000313" key="2">
    <source>
        <dbReference type="EMBL" id="RKR18741.1"/>
    </source>
</evidence>
<evidence type="ECO:0008006" key="4">
    <source>
        <dbReference type="Google" id="ProtNLM"/>
    </source>
</evidence>
<organism evidence="2 3">
    <name type="scientific">Maribacter vaceletii</name>
    <dbReference type="NCBI Taxonomy" id="1206816"/>
    <lineage>
        <taxon>Bacteria</taxon>
        <taxon>Pseudomonadati</taxon>
        <taxon>Bacteroidota</taxon>
        <taxon>Flavobacteriia</taxon>
        <taxon>Flavobacteriales</taxon>
        <taxon>Flavobacteriaceae</taxon>
        <taxon>Maribacter</taxon>
    </lineage>
</organism>
<name>A0A495EQ28_9FLAO</name>
<accession>A0A495EQ28</accession>
<dbReference type="Pfam" id="PF17278">
    <property type="entry name" value="DUF5343"/>
    <property type="match status" value="1"/>
</dbReference>
<dbReference type="OrthoDB" id="5186897at2"/>
<gene>
    <name evidence="2" type="ORF">CLV91_0024</name>
</gene>
<dbReference type="EMBL" id="RBIQ01000005">
    <property type="protein sequence ID" value="RKR18741.1"/>
    <property type="molecule type" value="Genomic_DNA"/>
</dbReference>
<dbReference type="RefSeq" id="WP_121062768.1">
    <property type="nucleotide sequence ID" value="NZ_RBIQ01000005.1"/>
</dbReference>